<feature type="domain" description="Thioredoxin" evidence="8">
    <location>
        <begin position="150"/>
        <end position="270"/>
    </location>
</feature>
<evidence type="ECO:0000256" key="2">
    <source>
        <dbReference type="ARBA" id="ARBA00022692"/>
    </source>
</evidence>
<evidence type="ECO:0000259" key="8">
    <source>
        <dbReference type="PROSITE" id="PS51352"/>
    </source>
</evidence>
<keyword evidence="7" id="KW-0732">Signal</keyword>
<dbReference type="Gene3D" id="3.40.30.10">
    <property type="entry name" value="Glutaredoxin"/>
    <property type="match status" value="4"/>
</dbReference>
<proteinExistence type="predicted"/>
<evidence type="ECO:0000256" key="4">
    <source>
        <dbReference type="ARBA" id="ARBA00023136"/>
    </source>
</evidence>
<feature type="signal peptide" evidence="7">
    <location>
        <begin position="1"/>
        <end position="23"/>
    </location>
</feature>
<dbReference type="OrthoDB" id="72053at2759"/>
<dbReference type="RefSeq" id="XP_007388519.1">
    <property type="nucleotide sequence ID" value="XM_007388457.1"/>
</dbReference>
<dbReference type="AlphaFoldDB" id="R7S510"/>
<evidence type="ECO:0000256" key="5">
    <source>
        <dbReference type="ARBA" id="ARBA00045246"/>
    </source>
</evidence>
<comment type="function">
    <text evidence="5">Probable disulfide isomerase, which participates in the folding of proteins containing disulfide bonds. May act as a dithiol oxidase. Acts as a regulator of endoplasmic reticulum-mitochondria contact sites via its ability to regulate redox signals.</text>
</comment>
<gene>
    <name evidence="9" type="ORF">PUNSTDRAFT_76518</name>
</gene>
<feature type="transmembrane region" description="Helical" evidence="6">
    <location>
        <begin position="534"/>
        <end position="556"/>
    </location>
</feature>
<dbReference type="KEGG" id="psq:PUNSTDRAFT_76518"/>
<protein>
    <submittedName>
        <fullName evidence="9">Thioredoxin-like protein</fullName>
    </submittedName>
</protein>
<dbReference type="PROSITE" id="PS51352">
    <property type="entry name" value="THIOREDOXIN_2"/>
    <property type="match status" value="2"/>
</dbReference>
<evidence type="ECO:0000256" key="3">
    <source>
        <dbReference type="ARBA" id="ARBA00022989"/>
    </source>
</evidence>
<evidence type="ECO:0000313" key="9">
    <source>
        <dbReference type="EMBL" id="EIN04376.1"/>
    </source>
</evidence>
<dbReference type="GO" id="GO:0005789">
    <property type="term" value="C:endoplasmic reticulum membrane"/>
    <property type="evidence" value="ECO:0007669"/>
    <property type="project" value="UniProtKB-SubCell"/>
</dbReference>
<dbReference type="SUPFAM" id="SSF52833">
    <property type="entry name" value="Thioredoxin-like"/>
    <property type="match status" value="3"/>
</dbReference>
<evidence type="ECO:0000256" key="7">
    <source>
        <dbReference type="SAM" id="SignalP"/>
    </source>
</evidence>
<organism evidence="9 10">
    <name type="scientific">Punctularia strigosozonata (strain HHB-11173)</name>
    <name type="common">White-rot fungus</name>
    <dbReference type="NCBI Taxonomy" id="741275"/>
    <lineage>
        <taxon>Eukaryota</taxon>
        <taxon>Fungi</taxon>
        <taxon>Dikarya</taxon>
        <taxon>Basidiomycota</taxon>
        <taxon>Agaricomycotina</taxon>
        <taxon>Agaricomycetes</taxon>
        <taxon>Corticiales</taxon>
        <taxon>Punctulariaceae</taxon>
        <taxon>Punctularia</taxon>
    </lineage>
</organism>
<reference evidence="10" key="1">
    <citation type="journal article" date="2012" name="Science">
        <title>The Paleozoic origin of enzymatic lignin decomposition reconstructed from 31 fungal genomes.</title>
        <authorList>
            <person name="Floudas D."/>
            <person name="Binder M."/>
            <person name="Riley R."/>
            <person name="Barry K."/>
            <person name="Blanchette R.A."/>
            <person name="Henrissat B."/>
            <person name="Martinez A.T."/>
            <person name="Otillar R."/>
            <person name="Spatafora J.W."/>
            <person name="Yadav J.S."/>
            <person name="Aerts A."/>
            <person name="Benoit I."/>
            <person name="Boyd A."/>
            <person name="Carlson A."/>
            <person name="Copeland A."/>
            <person name="Coutinho P.M."/>
            <person name="de Vries R.P."/>
            <person name="Ferreira P."/>
            <person name="Findley K."/>
            <person name="Foster B."/>
            <person name="Gaskell J."/>
            <person name="Glotzer D."/>
            <person name="Gorecki P."/>
            <person name="Heitman J."/>
            <person name="Hesse C."/>
            <person name="Hori C."/>
            <person name="Igarashi K."/>
            <person name="Jurgens J.A."/>
            <person name="Kallen N."/>
            <person name="Kersten P."/>
            <person name="Kohler A."/>
            <person name="Kuees U."/>
            <person name="Kumar T.K.A."/>
            <person name="Kuo A."/>
            <person name="LaButti K."/>
            <person name="Larrondo L.F."/>
            <person name="Lindquist E."/>
            <person name="Ling A."/>
            <person name="Lombard V."/>
            <person name="Lucas S."/>
            <person name="Lundell T."/>
            <person name="Martin R."/>
            <person name="McLaughlin D.J."/>
            <person name="Morgenstern I."/>
            <person name="Morin E."/>
            <person name="Murat C."/>
            <person name="Nagy L.G."/>
            <person name="Nolan M."/>
            <person name="Ohm R.A."/>
            <person name="Patyshakuliyeva A."/>
            <person name="Rokas A."/>
            <person name="Ruiz-Duenas F.J."/>
            <person name="Sabat G."/>
            <person name="Salamov A."/>
            <person name="Samejima M."/>
            <person name="Schmutz J."/>
            <person name="Slot J.C."/>
            <person name="St John F."/>
            <person name="Stenlid J."/>
            <person name="Sun H."/>
            <person name="Sun S."/>
            <person name="Syed K."/>
            <person name="Tsang A."/>
            <person name="Wiebenga A."/>
            <person name="Young D."/>
            <person name="Pisabarro A."/>
            <person name="Eastwood D.C."/>
            <person name="Martin F."/>
            <person name="Cullen D."/>
            <person name="Grigoriev I.V."/>
            <person name="Hibbett D.S."/>
        </authorList>
    </citation>
    <scope>NUCLEOTIDE SEQUENCE [LARGE SCALE GENOMIC DNA]</scope>
    <source>
        <strain evidence="10">HHB-11173 SS5</strain>
    </source>
</reference>
<dbReference type="InterPro" id="IPR017937">
    <property type="entry name" value="Thioredoxin_CS"/>
</dbReference>
<keyword evidence="4 6" id="KW-0472">Membrane</keyword>
<dbReference type="PANTHER" id="PTHR46426:SF1">
    <property type="entry name" value="PROTEIN DISULFIDE-ISOMERASE TMX3"/>
    <property type="match status" value="1"/>
</dbReference>
<keyword evidence="2 6" id="KW-0812">Transmembrane</keyword>
<dbReference type="OMA" id="IFVYFYD"/>
<dbReference type="GeneID" id="18885656"/>
<dbReference type="InterPro" id="IPR036249">
    <property type="entry name" value="Thioredoxin-like_sf"/>
</dbReference>
<dbReference type="HOGENOM" id="CLU_021868_1_1_1"/>
<dbReference type="Pfam" id="PF00085">
    <property type="entry name" value="Thioredoxin"/>
    <property type="match status" value="2"/>
</dbReference>
<feature type="domain" description="Thioredoxin" evidence="8">
    <location>
        <begin position="8"/>
        <end position="134"/>
    </location>
</feature>
<evidence type="ECO:0000256" key="6">
    <source>
        <dbReference type="SAM" id="Phobius"/>
    </source>
</evidence>
<evidence type="ECO:0000256" key="1">
    <source>
        <dbReference type="ARBA" id="ARBA00004389"/>
    </source>
</evidence>
<dbReference type="PANTHER" id="PTHR46426">
    <property type="entry name" value="PROTEIN DISULFIDE-ISOMERASE TMX3"/>
    <property type="match status" value="1"/>
</dbReference>
<dbReference type="eggNOG" id="KOG0191">
    <property type="taxonomic scope" value="Eukaryota"/>
</dbReference>
<feature type="chain" id="PRO_5004443837" evidence="7">
    <location>
        <begin position="24"/>
        <end position="588"/>
    </location>
</feature>
<dbReference type="InterPro" id="IPR052250">
    <property type="entry name" value="PDI_TMX3"/>
</dbReference>
<accession>R7S510</accession>
<name>R7S510_PUNST</name>
<evidence type="ECO:0000313" key="10">
    <source>
        <dbReference type="Proteomes" id="UP000054196"/>
    </source>
</evidence>
<keyword evidence="3 6" id="KW-1133">Transmembrane helix</keyword>
<dbReference type="Proteomes" id="UP000054196">
    <property type="component" value="Unassembled WGS sequence"/>
</dbReference>
<dbReference type="Pfam" id="PF13848">
    <property type="entry name" value="Thioredoxin_6"/>
    <property type="match status" value="1"/>
</dbReference>
<dbReference type="EMBL" id="JH687555">
    <property type="protein sequence ID" value="EIN04376.1"/>
    <property type="molecule type" value="Genomic_DNA"/>
</dbReference>
<keyword evidence="10" id="KW-1185">Reference proteome</keyword>
<comment type="subcellular location">
    <subcellularLocation>
        <location evidence="1">Endoplasmic reticulum membrane</location>
        <topology evidence="1">Single-pass membrane protein</topology>
    </subcellularLocation>
</comment>
<dbReference type="PROSITE" id="PS00194">
    <property type="entry name" value="THIOREDOXIN_1"/>
    <property type="match status" value="1"/>
</dbReference>
<dbReference type="InterPro" id="IPR013766">
    <property type="entry name" value="Thioredoxin_domain"/>
</dbReference>
<sequence length="588" mass="64953">MRLPHTLLAASLALAVVSLPVESQEVQLQVLTPDDFKDTIANGVWFIEHFSPYCGHCRQFAPTWKQLVDEIEKTPDPGIHLAQVNCAVNGDLCTANGVKGYPQMNLYKNGEFIETWHKARNYDDLLAYLRQHAEPSHPHTLPPYDAASDADLDADLPPAGVDPNPHGEVLSLNSKNFYGYLSEGPLFVKFFAPWCGHCKKLAPHWTKLAEAMKHRMAIAEVDCEAEPKLCKQQGVTGYPMLYYYEGGEKTEYVGGRKIGPLQSWAEKAAAPSVLEITTTDELDTRLNEDPVVFLALHSGSDKALVTSLQQAASSLLGSAQLLLSSSPDIYTQLSLPASSPVLLVLKDGALAPTASLPLIAHPPPAAIKDFLTKHKLPTALELTQETFQSVMSAPHRPLVVLAAVGKDDANKDAYTKSIKELARAWLAKEQAEPGKRAVVFTWMDADRWASWLKSMYGIQVVPGAEPPVVITDHAELVYWDTDARGAKIALSEVSLFSAIEGALSGTIAYNYSENIIERFARRMNKYLTALESNIFAHPLRTLTIFVLFMGALFYALKRWVFDDISDLDAGRYNPEREKQVKKAANRLD</sequence>